<keyword evidence="3" id="KW-1185">Reference proteome</keyword>
<gene>
    <name evidence="2" type="ORF">CGZ94_05620</name>
</gene>
<evidence type="ECO:0000313" key="2">
    <source>
        <dbReference type="EMBL" id="OYO16013.1"/>
    </source>
</evidence>
<sequence>STPAATQPAATQPPASQPAPSAPATSAPRPAPSQAPASFEVGSPQQPAGQQPAGQQPAGQPQACDRSKLRVGLDGPRQVSAGVPVNFRVTVGNDSGQRCRLVVDDKTFELKIYSGTDRIWTTLDCLSGMPAKNLTLDPGQEFGWEQEWRANRSVGDCKAGAETLRSGTYVATAQLKDAQPVQVIMQLRG</sequence>
<feature type="region of interest" description="Disordered" evidence="1">
    <location>
        <begin position="1"/>
        <end position="64"/>
    </location>
</feature>
<comment type="caution">
    <text evidence="2">The sequence shown here is derived from an EMBL/GenBank/DDBJ whole genome shotgun (WGS) entry which is preliminary data.</text>
</comment>
<dbReference type="RefSeq" id="WP_094405051.1">
    <property type="nucleotide sequence ID" value="NZ_NMVO01000006.1"/>
</dbReference>
<name>A0A255GNN3_9ACTN</name>
<feature type="compositionally biased region" description="Low complexity" evidence="1">
    <location>
        <begin position="22"/>
        <end position="63"/>
    </location>
</feature>
<evidence type="ECO:0000313" key="3">
    <source>
        <dbReference type="Proteomes" id="UP000215896"/>
    </source>
</evidence>
<dbReference type="Proteomes" id="UP000215896">
    <property type="component" value="Unassembled WGS sequence"/>
</dbReference>
<dbReference type="EMBL" id="NMVO01000006">
    <property type="protein sequence ID" value="OYO16013.1"/>
    <property type="molecule type" value="Genomic_DNA"/>
</dbReference>
<reference evidence="2 3" key="1">
    <citation type="submission" date="2017-07" db="EMBL/GenBank/DDBJ databases">
        <title>Draft whole genome sequences of clinical Proprionibacteriaceae strains.</title>
        <authorList>
            <person name="Bernier A.-M."/>
            <person name="Bernard K."/>
            <person name="Domingo M.-C."/>
        </authorList>
    </citation>
    <scope>NUCLEOTIDE SEQUENCE [LARGE SCALE GENOMIC DNA]</scope>
    <source>
        <strain evidence="2 3">NML 030167</strain>
    </source>
</reference>
<organism evidence="2 3">
    <name type="scientific">Enemella evansiae</name>
    <dbReference type="NCBI Taxonomy" id="2016499"/>
    <lineage>
        <taxon>Bacteria</taxon>
        <taxon>Bacillati</taxon>
        <taxon>Actinomycetota</taxon>
        <taxon>Actinomycetes</taxon>
        <taxon>Propionibacteriales</taxon>
        <taxon>Propionibacteriaceae</taxon>
        <taxon>Enemella</taxon>
    </lineage>
</organism>
<dbReference type="AlphaFoldDB" id="A0A255GNN3"/>
<evidence type="ECO:0000256" key="1">
    <source>
        <dbReference type="SAM" id="MobiDB-lite"/>
    </source>
</evidence>
<evidence type="ECO:0008006" key="4">
    <source>
        <dbReference type="Google" id="ProtNLM"/>
    </source>
</evidence>
<protein>
    <recommendedName>
        <fullName evidence="4">Intracellular proteinase inhibitor BsuPI domain-containing protein</fullName>
    </recommendedName>
</protein>
<accession>A0A255GNN3</accession>
<feature type="compositionally biased region" description="Low complexity" evidence="1">
    <location>
        <begin position="1"/>
        <end position="14"/>
    </location>
</feature>
<proteinExistence type="predicted"/>
<feature type="non-terminal residue" evidence="2">
    <location>
        <position position="1"/>
    </location>
</feature>